<proteinExistence type="predicted"/>
<keyword evidence="1" id="KW-0808">Transferase</keyword>
<dbReference type="EC" id="2.1.1.-" evidence="1"/>
<dbReference type="InterPro" id="IPR029063">
    <property type="entry name" value="SAM-dependent_MTases_sf"/>
</dbReference>
<dbReference type="Pfam" id="PF13489">
    <property type="entry name" value="Methyltransf_23"/>
    <property type="match status" value="1"/>
</dbReference>
<dbReference type="InterPro" id="IPR027612">
    <property type="entry name" value="Put_MTase_LIC12133"/>
</dbReference>
<dbReference type="RefSeq" id="WP_283761892.1">
    <property type="nucleotide sequence ID" value="NZ_JAQPOK010000057.1"/>
</dbReference>
<keyword evidence="2" id="KW-1185">Reference proteome</keyword>
<organism evidence="1 2">
    <name type="scientific">Roseofilum halophilum BLCC-M91</name>
    <dbReference type="NCBI Taxonomy" id="3022259"/>
    <lineage>
        <taxon>Bacteria</taxon>
        <taxon>Bacillati</taxon>
        <taxon>Cyanobacteriota</taxon>
        <taxon>Cyanophyceae</taxon>
        <taxon>Desertifilales</taxon>
        <taxon>Desertifilaceae</taxon>
        <taxon>Roseofilum</taxon>
        <taxon>Roseofilum halophilum</taxon>
    </lineage>
</organism>
<dbReference type="SUPFAM" id="SSF53335">
    <property type="entry name" value="S-adenosyl-L-methionine-dependent methyltransferases"/>
    <property type="match status" value="2"/>
</dbReference>
<evidence type="ECO:0000313" key="1">
    <source>
        <dbReference type="EMBL" id="MDJ1178580.1"/>
    </source>
</evidence>
<evidence type="ECO:0000313" key="2">
    <source>
        <dbReference type="Proteomes" id="UP001231370"/>
    </source>
</evidence>
<dbReference type="Gene3D" id="3.40.50.150">
    <property type="entry name" value="Vaccinia Virus protein VP39"/>
    <property type="match status" value="2"/>
</dbReference>
<accession>A0ABT7BHM2</accession>
<gene>
    <name evidence="1" type="ORF">PJF56_06875</name>
</gene>
<name>A0ABT7BHM2_9CYAN</name>
<dbReference type="Proteomes" id="UP001231370">
    <property type="component" value="Unassembled WGS sequence"/>
</dbReference>
<dbReference type="GO" id="GO:0032259">
    <property type="term" value="P:methylation"/>
    <property type="evidence" value="ECO:0007669"/>
    <property type="project" value="UniProtKB-KW"/>
</dbReference>
<dbReference type="GO" id="GO:0008168">
    <property type="term" value="F:methyltransferase activity"/>
    <property type="evidence" value="ECO:0007669"/>
    <property type="project" value="UniProtKB-KW"/>
</dbReference>
<protein>
    <submittedName>
        <fullName evidence="1">Methyltransferase, TIGR04325 family</fullName>
        <ecNumber evidence="1">2.1.1.-</ecNumber>
    </submittedName>
</protein>
<comment type="caution">
    <text evidence="1">The sequence shown here is derived from an EMBL/GenBank/DDBJ whole genome shotgun (WGS) entry which is preliminary data.</text>
</comment>
<sequence length="558" mass="65359">MFWDDIKLVTEQVQKYGLRKPFVDLGGLERPTIADYNITIQTQEQYARYIYLNQRPFDHIDPEYLVLNPENDSPEIEELPSLYSEFFGTAVCLNVIEHVENPFEVFDAFYKIMKPEGLLIIETVFSFPYHPSPRDYWRYSADCLKNLSQKAGFKVLECDWRLLIRADQGIEVIQEIPGLYKKHHPQEIMTVYATLTKAEKPTKHNLVNYPLPQRLSSDARARLTIHTEDLQTQLEQSRYHFQKSPDNPDCIHSFKQVRQQLGETLLTTPLEQLPLTHKLHQQLVGSFVKDYPKTEQENEFINLALKSLDSMSHKLQWEYIPEGWLRRDKKIKGWNIKDILDVRIHQWKGLVDKLKKNTLLSHDYSQQNNYILFAYVLSLTAQKKEEISILDWGGGLGEYYLIAKALLPNVKINYSCTEVPVLCEAGRSLQPDVTFYEEDRDCFAHEYDLVFCSSALQYAQDWQTLIDHMVKSTRLYLYITRLPVVQNNPSFVVLQRAYDYGYNTEYLSWFLNLYELVNYVESLNMKKVRDFLIAERFLVPGAPEVGEGRGLLFARNSE</sequence>
<reference evidence="1 2" key="1">
    <citation type="submission" date="2023-01" db="EMBL/GenBank/DDBJ databases">
        <title>Novel diversity within Roseofilum (Cyanobacteria; Desertifilaceae) from marine benthic mats with descriptions of four novel species.</title>
        <authorList>
            <person name="Wang Y."/>
            <person name="Berthold D.E."/>
            <person name="Hu J."/>
            <person name="Lefler F.W."/>
            <person name="Laughinghouse H.D. IV."/>
        </authorList>
    </citation>
    <scope>NUCLEOTIDE SEQUENCE [LARGE SCALE GENOMIC DNA]</scope>
    <source>
        <strain evidence="1 2">BLCC-M91</strain>
    </source>
</reference>
<dbReference type="EMBL" id="JAQPOK010000057">
    <property type="protein sequence ID" value="MDJ1178580.1"/>
    <property type="molecule type" value="Genomic_DNA"/>
</dbReference>
<dbReference type="NCBIfam" id="TIGR04325">
    <property type="entry name" value="MTase_LIC12133"/>
    <property type="match status" value="1"/>
</dbReference>
<keyword evidence="1" id="KW-0489">Methyltransferase</keyword>